<dbReference type="InterPro" id="IPR011991">
    <property type="entry name" value="ArsR-like_HTH"/>
</dbReference>
<dbReference type="InterPro" id="IPR036390">
    <property type="entry name" value="WH_DNA-bd_sf"/>
</dbReference>
<dbReference type="GO" id="GO:0003700">
    <property type="term" value="F:DNA-binding transcription factor activity"/>
    <property type="evidence" value="ECO:0007669"/>
    <property type="project" value="InterPro"/>
</dbReference>
<dbReference type="PROSITE" id="PS50987">
    <property type="entry name" value="HTH_ARSR_2"/>
    <property type="match status" value="1"/>
</dbReference>
<dbReference type="NCBIfam" id="NF033788">
    <property type="entry name" value="HTH_metalloreg"/>
    <property type="match status" value="1"/>
</dbReference>
<dbReference type="CDD" id="cd00090">
    <property type="entry name" value="HTH_ARSR"/>
    <property type="match status" value="1"/>
</dbReference>
<dbReference type="GO" id="GO:0003677">
    <property type="term" value="F:DNA binding"/>
    <property type="evidence" value="ECO:0007669"/>
    <property type="project" value="UniProtKB-KW"/>
</dbReference>
<keyword evidence="3" id="KW-1185">Reference proteome</keyword>
<evidence type="ECO:0000313" key="2">
    <source>
        <dbReference type="EMBL" id="TCO60606.1"/>
    </source>
</evidence>
<dbReference type="Gene3D" id="1.10.10.10">
    <property type="entry name" value="Winged helix-like DNA-binding domain superfamily/Winged helix DNA-binding domain"/>
    <property type="match status" value="1"/>
</dbReference>
<comment type="caution">
    <text evidence="2">The sequence shown here is derived from an EMBL/GenBank/DDBJ whole genome shotgun (WGS) entry which is preliminary data.</text>
</comment>
<protein>
    <submittedName>
        <fullName evidence="2">DNA-binding transcriptional ArsR family regulator</fullName>
    </submittedName>
</protein>
<dbReference type="PANTHER" id="PTHR39168:SF2">
    <property type="entry name" value="HTH-TYPE TRANSCRIPTIONAL REGULATOR CMTR"/>
    <property type="match status" value="1"/>
</dbReference>
<dbReference type="Pfam" id="PF01022">
    <property type="entry name" value="HTH_5"/>
    <property type="match status" value="1"/>
</dbReference>
<dbReference type="InterPro" id="IPR001845">
    <property type="entry name" value="HTH_ArsR_DNA-bd_dom"/>
</dbReference>
<dbReference type="InterPro" id="IPR052543">
    <property type="entry name" value="HTH_Metal-responsive_Reg"/>
</dbReference>
<dbReference type="RefSeq" id="WP_132115721.1">
    <property type="nucleotide sequence ID" value="NZ_SLWS01000003.1"/>
</dbReference>
<keyword evidence="2" id="KW-0238">DNA-binding</keyword>
<dbReference type="PANTHER" id="PTHR39168">
    <property type="entry name" value="TRANSCRIPTIONAL REGULATOR-RELATED"/>
    <property type="match status" value="1"/>
</dbReference>
<dbReference type="InterPro" id="IPR036388">
    <property type="entry name" value="WH-like_DNA-bd_sf"/>
</dbReference>
<dbReference type="EMBL" id="SLWS01000003">
    <property type="protein sequence ID" value="TCO60606.1"/>
    <property type="molecule type" value="Genomic_DNA"/>
</dbReference>
<sequence length="103" mass="11364">MTETETHLDALVRLGKALSDRTRCRLLLALLPGPAYPAELAETLGTTRQNVSNHLLCLRECGIVTVTHEGRRARYALRDERIQHAITDIAGLTLTVSHGHEPS</sequence>
<reference evidence="2 3" key="1">
    <citation type="submission" date="2019-03" db="EMBL/GenBank/DDBJ databases">
        <title>Genomic Encyclopedia of Type Strains, Phase IV (KMG-IV): sequencing the most valuable type-strain genomes for metagenomic binning, comparative biology and taxonomic classification.</title>
        <authorList>
            <person name="Goeker M."/>
        </authorList>
    </citation>
    <scope>NUCLEOTIDE SEQUENCE [LARGE SCALE GENOMIC DNA]</scope>
    <source>
        <strain evidence="2 3">DSM 45934</strain>
    </source>
</reference>
<dbReference type="AlphaFoldDB" id="A0A4R2JTK5"/>
<name>A0A4R2JTK5_9PSEU</name>
<dbReference type="Proteomes" id="UP000295680">
    <property type="component" value="Unassembled WGS sequence"/>
</dbReference>
<evidence type="ECO:0000313" key="3">
    <source>
        <dbReference type="Proteomes" id="UP000295680"/>
    </source>
</evidence>
<proteinExistence type="predicted"/>
<gene>
    <name evidence="2" type="ORF">EV192_103181</name>
</gene>
<dbReference type="SMART" id="SM00418">
    <property type="entry name" value="HTH_ARSR"/>
    <property type="match status" value="1"/>
</dbReference>
<dbReference type="GO" id="GO:0032791">
    <property type="term" value="F:lead ion binding"/>
    <property type="evidence" value="ECO:0007669"/>
    <property type="project" value="TreeGrafter"/>
</dbReference>
<evidence type="ECO:0000259" key="1">
    <source>
        <dbReference type="PROSITE" id="PS50987"/>
    </source>
</evidence>
<dbReference type="GO" id="GO:0010288">
    <property type="term" value="P:response to lead ion"/>
    <property type="evidence" value="ECO:0007669"/>
    <property type="project" value="TreeGrafter"/>
</dbReference>
<organism evidence="2 3">
    <name type="scientific">Actinocrispum wychmicini</name>
    <dbReference type="NCBI Taxonomy" id="1213861"/>
    <lineage>
        <taxon>Bacteria</taxon>
        <taxon>Bacillati</taxon>
        <taxon>Actinomycetota</taxon>
        <taxon>Actinomycetes</taxon>
        <taxon>Pseudonocardiales</taxon>
        <taxon>Pseudonocardiaceae</taxon>
        <taxon>Actinocrispum</taxon>
    </lineage>
</organism>
<accession>A0A4R2JTK5</accession>
<dbReference type="SUPFAM" id="SSF46785">
    <property type="entry name" value="Winged helix' DNA-binding domain"/>
    <property type="match status" value="1"/>
</dbReference>
<dbReference type="GO" id="GO:0046686">
    <property type="term" value="P:response to cadmium ion"/>
    <property type="evidence" value="ECO:0007669"/>
    <property type="project" value="TreeGrafter"/>
</dbReference>
<dbReference type="GO" id="GO:0097063">
    <property type="term" value="F:cadmium ion sensor activity"/>
    <property type="evidence" value="ECO:0007669"/>
    <property type="project" value="TreeGrafter"/>
</dbReference>
<dbReference type="OrthoDB" id="3401849at2"/>
<feature type="domain" description="HTH arsR-type" evidence="1">
    <location>
        <begin position="3"/>
        <end position="97"/>
    </location>
</feature>
<dbReference type="PRINTS" id="PR00778">
    <property type="entry name" value="HTHARSR"/>
</dbReference>